<keyword evidence="2" id="KW-1133">Transmembrane helix</keyword>
<evidence type="ECO:0000256" key="2">
    <source>
        <dbReference type="SAM" id="Phobius"/>
    </source>
</evidence>
<protein>
    <submittedName>
        <fullName evidence="3">Efflux RND transporter periplasmic adaptor subunit</fullName>
    </submittedName>
</protein>
<dbReference type="GO" id="GO:0015562">
    <property type="term" value="F:efflux transmembrane transporter activity"/>
    <property type="evidence" value="ECO:0007669"/>
    <property type="project" value="TreeGrafter"/>
</dbReference>
<dbReference type="PANTHER" id="PTHR30469">
    <property type="entry name" value="MULTIDRUG RESISTANCE PROTEIN MDTA"/>
    <property type="match status" value="1"/>
</dbReference>
<dbReference type="PANTHER" id="PTHR30469:SF11">
    <property type="entry name" value="BLL4320 PROTEIN"/>
    <property type="match status" value="1"/>
</dbReference>
<dbReference type="EMBL" id="JAKRRX010000185">
    <property type="protein sequence ID" value="MCW8336146.1"/>
    <property type="molecule type" value="Genomic_DNA"/>
</dbReference>
<feature type="coiled-coil region" evidence="1">
    <location>
        <begin position="104"/>
        <end position="138"/>
    </location>
</feature>
<dbReference type="Gene3D" id="2.40.50.100">
    <property type="match status" value="1"/>
</dbReference>
<dbReference type="GO" id="GO:1990281">
    <property type="term" value="C:efflux pump complex"/>
    <property type="evidence" value="ECO:0007669"/>
    <property type="project" value="TreeGrafter"/>
</dbReference>
<evidence type="ECO:0000256" key="1">
    <source>
        <dbReference type="SAM" id="Coils"/>
    </source>
</evidence>
<accession>A0A9X3HU13</accession>
<dbReference type="AlphaFoldDB" id="A0A9X3HU13"/>
<sequence>MKEIMLPYILICWLLVKAGVIKWNLKNATILVSFGAFLATTLFTVSRFWAPVDLTDSSTVKAPHAVLSPLIGQKVQDVYVKHNQVVKKGDLLYTLESTSDVEQINGLKAQLKAIEHEIDATETQIKTDEKNLQRMEKLDEYSSEVDRDDLTNKIQQGYATLASKRADIGNIRAQIAETEWLNDLNQVVAPFDGQVGVVNITKGTRTGNMHLFNTSKKFMEMRIPDQSFRYIKVGQFAEFYVNSHPGEVFRGKVHSITSGTGESMVSVQNGAQRLTQHVGNNMGTHGRTVIIEFEEPEGYHIPLGAKGAAWISATKPHPMLGFMDIIGGATVRLKSLKAYLSAL</sequence>
<reference evidence="3" key="1">
    <citation type="submission" date="2022-02" db="EMBL/GenBank/DDBJ databases">
        <title>Vibrio sp. nov., a new bacterium isolated from Bohai sea, China.</title>
        <authorList>
            <person name="Yuan Y."/>
        </authorList>
    </citation>
    <scope>NUCLEOTIDE SEQUENCE</scope>
    <source>
        <strain evidence="3">DBSS07</strain>
    </source>
</reference>
<evidence type="ECO:0000313" key="4">
    <source>
        <dbReference type="Proteomes" id="UP001155586"/>
    </source>
</evidence>
<gene>
    <name evidence="3" type="ORF">MD483_20245</name>
</gene>
<keyword evidence="1" id="KW-0175">Coiled coil</keyword>
<proteinExistence type="predicted"/>
<evidence type="ECO:0000313" key="3">
    <source>
        <dbReference type="EMBL" id="MCW8336146.1"/>
    </source>
</evidence>
<dbReference type="Proteomes" id="UP001155586">
    <property type="component" value="Unassembled WGS sequence"/>
</dbReference>
<name>A0A9X3HU13_9VIBR</name>
<comment type="caution">
    <text evidence="3">The sequence shown here is derived from an EMBL/GenBank/DDBJ whole genome shotgun (WGS) entry which is preliminary data.</text>
</comment>
<dbReference type="Gene3D" id="2.40.30.170">
    <property type="match status" value="1"/>
</dbReference>
<keyword evidence="2" id="KW-0812">Transmembrane</keyword>
<dbReference type="RefSeq" id="WP_265689208.1">
    <property type="nucleotide sequence ID" value="NZ_JAKRRX010000185.1"/>
</dbReference>
<organism evidence="3 4">
    <name type="scientific">Vibrio paucivorans</name>
    <dbReference type="NCBI Taxonomy" id="2829489"/>
    <lineage>
        <taxon>Bacteria</taxon>
        <taxon>Pseudomonadati</taxon>
        <taxon>Pseudomonadota</taxon>
        <taxon>Gammaproteobacteria</taxon>
        <taxon>Vibrionales</taxon>
        <taxon>Vibrionaceae</taxon>
        <taxon>Vibrio</taxon>
    </lineage>
</organism>
<keyword evidence="4" id="KW-1185">Reference proteome</keyword>
<keyword evidence="2" id="KW-0472">Membrane</keyword>
<feature type="transmembrane region" description="Helical" evidence="2">
    <location>
        <begin position="28"/>
        <end position="50"/>
    </location>
</feature>
<dbReference type="SUPFAM" id="SSF111369">
    <property type="entry name" value="HlyD-like secretion proteins"/>
    <property type="match status" value="1"/>
</dbReference>